<sequence>MEPHPAFTHLALGPGEGKVSLYALRLMGIRAGSGGCFDLDVELDTVQPKASSDDEAEAEADELGASVSLSPAPDDAYVASTSTSASTPGPETTSESDPNPDEDRAKTPPWASTLPVTCMVAAPPQIPHQNYFTHVDPLKMRAHALPAWPDVYSRR</sequence>
<feature type="region of interest" description="Disordered" evidence="1">
    <location>
        <begin position="47"/>
        <end position="111"/>
    </location>
</feature>
<dbReference type="EMBL" id="LR729396">
    <property type="protein sequence ID" value="VWP01465.1"/>
    <property type="molecule type" value="Genomic_DNA"/>
</dbReference>
<accession>A0A5K1K6L6</accession>
<gene>
    <name evidence="2" type="primary">Q96VL3</name>
</gene>
<reference evidence="2" key="1">
    <citation type="submission" date="2019-10" db="EMBL/GenBank/DDBJ databases">
        <authorList>
            <person name="Nor Muhammad N."/>
        </authorList>
    </citation>
    <scope>NUCLEOTIDE SEQUENCE</scope>
</reference>
<organism evidence="2">
    <name type="scientific">Ganoderma boninense</name>
    <dbReference type="NCBI Taxonomy" id="34458"/>
    <lineage>
        <taxon>Eukaryota</taxon>
        <taxon>Fungi</taxon>
        <taxon>Dikarya</taxon>
        <taxon>Basidiomycota</taxon>
        <taxon>Agaricomycotina</taxon>
        <taxon>Agaricomycetes</taxon>
        <taxon>Polyporales</taxon>
        <taxon>Polyporaceae</taxon>
        <taxon>Ganoderma</taxon>
    </lineage>
</organism>
<proteinExistence type="predicted"/>
<name>A0A5K1K6L6_9APHY</name>
<evidence type="ECO:0000313" key="2">
    <source>
        <dbReference type="EMBL" id="VWP01465.1"/>
    </source>
</evidence>
<dbReference type="AlphaFoldDB" id="A0A5K1K6L6"/>
<feature type="compositionally biased region" description="Low complexity" evidence="1">
    <location>
        <begin position="79"/>
        <end position="96"/>
    </location>
</feature>
<evidence type="ECO:0000256" key="1">
    <source>
        <dbReference type="SAM" id="MobiDB-lite"/>
    </source>
</evidence>
<protein>
    <submittedName>
        <fullName evidence="2">Rab/GTPase</fullName>
    </submittedName>
</protein>
<feature type="compositionally biased region" description="Acidic residues" evidence="1">
    <location>
        <begin position="53"/>
        <end position="62"/>
    </location>
</feature>